<dbReference type="Proteomes" id="UP000229390">
    <property type="component" value="Unassembled WGS sequence"/>
</dbReference>
<comment type="caution">
    <text evidence="1">The sequence shown here is derived from an EMBL/GenBank/DDBJ whole genome shotgun (WGS) entry which is preliminary data.</text>
</comment>
<organism evidence="1 2">
    <name type="scientific">Candidatus Nealsonbacteria bacterium CG08_land_8_20_14_0_20_43_11</name>
    <dbReference type="NCBI Taxonomy" id="1974706"/>
    <lineage>
        <taxon>Bacteria</taxon>
        <taxon>Candidatus Nealsoniibacteriota</taxon>
    </lineage>
</organism>
<gene>
    <name evidence="1" type="ORF">COT34_01350</name>
</gene>
<proteinExistence type="predicted"/>
<evidence type="ECO:0000313" key="2">
    <source>
        <dbReference type="Proteomes" id="UP000229390"/>
    </source>
</evidence>
<reference evidence="2" key="1">
    <citation type="submission" date="2017-09" db="EMBL/GenBank/DDBJ databases">
        <title>Depth-based differentiation of microbial function through sediment-hosted aquifers and enrichment of novel symbionts in the deep terrestrial subsurface.</title>
        <authorList>
            <person name="Probst A.J."/>
            <person name="Ladd B."/>
            <person name="Jarett J.K."/>
            <person name="Geller-Mcgrath D.E."/>
            <person name="Sieber C.M.K."/>
            <person name="Emerson J.B."/>
            <person name="Anantharaman K."/>
            <person name="Thomas B.C."/>
            <person name="Malmstrom R."/>
            <person name="Stieglmeier M."/>
            <person name="Klingl A."/>
            <person name="Woyke T."/>
            <person name="Ryan C.M."/>
            <person name="Banfield J.F."/>
        </authorList>
    </citation>
    <scope>NUCLEOTIDE SEQUENCE [LARGE SCALE GENOMIC DNA]</scope>
</reference>
<evidence type="ECO:0000313" key="1">
    <source>
        <dbReference type="EMBL" id="PIS38868.1"/>
    </source>
</evidence>
<protein>
    <submittedName>
        <fullName evidence="1">Uncharacterized protein</fullName>
    </submittedName>
</protein>
<dbReference type="AlphaFoldDB" id="A0A2M6T0V0"/>
<dbReference type="EMBL" id="PEYE01000026">
    <property type="protein sequence ID" value="PIS38868.1"/>
    <property type="molecule type" value="Genomic_DNA"/>
</dbReference>
<accession>A0A2M6T0V0</accession>
<name>A0A2M6T0V0_9BACT</name>
<sequence>MRGFLFADFSCGKIKKELFSSSQLTELARLVFVNEEKFFAQKPICFFRDNFWNQLLFVFCFISRL</sequence>